<reference evidence="15 16" key="1">
    <citation type="submission" date="2008-04" db="EMBL/GenBank/DDBJ databases">
        <title>Draft genome sequence of Bacteroides coprocola (DSM 17136).</title>
        <authorList>
            <person name="Sudarsanam P."/>
            <person name="Ley R."/>
            <person name="Guruge J."/>
            <person name="Turnbaugh P.J."/>
            <person name="Mahowald M."/>
            <person name="Liep D."/>
            <person name="Gordon J."/>
        </authorList>
    </citation>
    <scope>NUCLEOTIDE SEQUENCE [LARGE SCALE GENOMIC DNA]</scope>
    <source>
        <strain evidence="15 16">DSM 17136</strain>
    </source>
</reference>
<organism evidence="15 16">
    <name type="scientific">Phocaeicola coprocola DSM 17136</name>
    <dbReference type="NCBI Taxonomy" id="470145"/>
    <lineage>
        <taxon>Bacteria</taxon>
        <taxon>Pseudomonadati</taxon>
        <taxon>Bacteroidota</taxon>
        <taxon>Bacteroidia</taxon>
        <taxon>Bacteroidales</taxon>
        <taxon>Bacteroidaceae</taxon>
        <taxon>Phocaeicola</taxon>
    </lineage>
</organism>
<comment type="caution">
    <text evidence="15">The sequence shown here is derived from an EMBL/GenBank/DDBJ whole genome shotgun (WGS) entry which is preliminary data.</text>
</comment>
<dbReference type="GO" id="GO:0015012">
    <property type="term" value="P:heparan sulfate proteoglycan biosynthetic process"/>
    <property type="evidence" value="ECO:0007669"/>
    <property type="project" value="TreeGrafter"/>
</dbReference>
<dbReference type="PANTHER" id="PTHR46025:SF3">
    <property type="entry name" value="XYLOSYLTRANSFERASE OXT"/>
    <property type="match status" value="1"/>
</dbReference>
<dbReference type="AlphaFoldDB" id="B3JH78"/>
<dbReference type="EMBL" id="ABIY02000072">
    <property type="protein sequence ID" value="EDV01683.1"/>
    <property type="molecule type" value="Genomic_DNA"/>
</dbReference>
<dbReference type="GO" id="GO:0050650">
    <property type="term" value="P:chondroitin sulfate proteoglycan biosynthetic process"/>
    <property type="evidence" value="ECO:0007669"/>
    <property type="project" value="TreeGrafter"/>
</dbReference>
<evidence type="ECO:0000256" key="4">
    <source>
        <dbReference type="ARBA" id="ARBA00022679"/>
    </source>
</evidence>
<keyword evidence="11" id="KW-0472">Membrane</keyword>
<proteinExistence type="predicted"/>
<keyword evidence="6" id="KW-0479">Metal-binding</keyword>
<keyword evidence="4" id="KW-0808">Transferase</keyword>
<evidence type="ECO:0000256" key="12">
    <source>
        <dbReference type="ARBA" id="ARBA00023157"/>
    </source>
</evidence>
<dbReference type="eggNOG" id="ENOG502Z86D">
    <property type="taxonomic scope" value="Bacteria"/>
</dbReference>
<keyword evidence="13" id="KW-0325">Glycoprotein</keyword>
<dbReference type="InterPro" id="IPR043538">
    <property type="entry name" value="XYLT"/>
</dbReference>
<evidence type="ECO:0000256" key="6">
    <source>
        <dbReference type="ARBA" id="ARBA00022723"/>
    </source>
</evidence>
<dbReference type="HOGENOM" id="CLU_032341_0_2_10"/>
<name>B3JH78_9BACT</name>
<dbReference type="GO" id="GO:0046872">
    <property type="term" value="F:metal ion binding"/>
    <property type="evidence" value="ECO:0007669"/>
    <property type="project" value="UniProtKB-KW"/>
</dbReference>
<keyword evidence="5" id="KW-0812">Transmembrane</keyword>
<keyword evidence="8" id="KW-0735">Signal-anchor</keyword>
<dbReference type="STRING" id="470145.BACCOP_01232"/>
<dbReference type="GO" id="GO:0030158">
    <property type="term" value="F:protein xylosyltransferase activity"/>
    <property type="evidence" value="ECO:0007669"/>
    <property type="project" value="InterPro"/>
</dbReference>
<evidence type="ECO:0000256" key="3">
    <source>
        <dbReference type="ARBA" id="ARBA00022676"/>
    </source>
</evidence>
<keyword evidence="9" id="KW-1133">Transmembrane helix</keyword>
<evidence type="ECO:0000313" key="16">
    <source>
        <dbReference type="Proteomes" id="UP000003146"/>
    </source>
</evidence>
<evidence type="ECO:0000256" key="7">
    <source>
        <dbReference type="ARBA" id="ARBA00022824"/>
    </source>
</evidence>
<dbReference type="Pfam" id="PF02485">
    <property type="entry name" value="Branch"/>
    <property type="match status" value="1"/>
</dbReference>
<keyword evidence="3" id="KW-0328">Glycosyltransferase</keyword>
<dbReference type="PANTHER" id="PTHR46025">
    <property type="entry name" value="XYLOSYLTRANSFERASE OXT"/>
    <property type="match status" value="1"/>
</dbReference>
<keyword evidence="10" id="KW-0333">Golgi apparatus</keyword>
<evidence type="ECO:0000256" key="14">
    <source>
        <dbReference type="ARBA" id="ARBA00042865"/>
    </source>
</evidence>
<evidence type="ECO:0000256" key="13">
    <source>
        <dbReference type="ARBA" id="ARBA00023180"/>
    </source>
</evidence>
<evidence type="ECO:0000256" key="11">
    <source>
        <dbReference type="ARBA" id="ARBA00023136"/>
    </source>
</evidence>
<sequence length="302" mass="36271">MEDMKHAYLIIAHNEPDVLKTLLFMLDDERNDIYLHMDARAVELFNQFKDFQLKKGKLIILQNRIAVYWGDLSQVEVEYRLFEAALQNGPYAYYHLLSGVDLPIKTQDYIHEFFQKHAGKEFIGFWNEPSHRKDVYRKVYRYYLFTRYFKGGSSFVHGITAFTRNVCLGIQKLIKFRRKHVWDSFYKGFQWISITDSFCHYLVDKKAYIMKTFKYTLCPDEIFIQSLIWNSPFRENIYDLSDASKGSVRAIDWQRGSPYVWQLEDFEELKNSSCLFARKFSAKYPDIIERLFTFYSFSRQHM</sequence>
<evidence type="ECO:0000256" key="5">
    <source>
        <dbReference type="ARBA" id="ARBA00022692"/>
    </source>
</evidence>
<protein>
    <recommendedName>
        <fullName evidence="14">Peptide O-xylosyltransferase</fullName>
    </recommendedName>
</protein>
<keyword evidence="12" id="KW-1015">Disulfide bond</keyword>
<accession>B3JH78</accession>
<dbReference type="GO" id="GO:0016020">
    <property type="term" value="C:membrane"/>
    <property type="evidence" value="ECO:0007669"/>
    <property type="project" value="InterPro"/>
</dbReference>
<evidence type="ECO:0000256" key="2">
    <source>
        <dbReference type="ARBA" id="ARBA00004648"/>
    </source>
</evidence>
<evidence type="ECO:0000313" key="15">
    <source>
        <dbReference type="EMBL" id="EDV01683.1"/>
    </source>
</evidence>
<gene>
    <name evidence="15" type="ORF">BACCOP_01232</name>
</gene>
<evidence type="ECO:0000256" key="9">
    <source>
        <dbReference type="ARBA" id="ARBA00022989"/>
    </source>
</evidence>
<keyword evidence="7" id="KW-0256">Endoplasmic reticulum</keyword>
<evidence type="ECO:0000256" key="8">
    <source>
        <dbReference type="ARBA" id="ARBA00022968"/>
    </source>
</evidence>
<evidence type="ECO:0000256" key="1">
    <source>
        <dbReference type="ARBA" id="ARBA00004323"/>
    </source>
</evidence>
<reference evidence="15 16" key="2">
    <citation type="submission" date="2008-04" db="EMBL/GenBank/DDBJ databases">
        <authorList>
            <person name="Fulton L."/>
            <person name="Clifton S."/>
            <person name="Fulton B."/>
            <person name="Xu J."/>
            <person name="Minx P."/>
            <person name="Pepin K.H."/>
            <person name="Johnson M."/>
            <person name="Thiruvilangam P."/>
            <person name="Bhonagiri V."/>
            <person name="Nash W.E."/>
            <person name="Mardis E.R."/>
            <person name="Wilson R.K."/>
        </authorList>
    </citation>
    <scope>NUCLEOTIDE SEQUENCE [LARGE SCALE GENOMIC DNA]</scope>
    <source>
        <strain evidence="15 16">DSM 17136</strain>
    </source>
</reference>
<evidence type="ECO:0000256" key="10">
    <source>
        <dbReference type="ARBA" id="ARBA00023034"/>
    </source>
</evidence>
<comment type="subcellular location">
    <subcellularLocation>
        <location evidence="2">Endoplasmic reticulum membrane</location>
        <topology evidence="2">Single-pass type II membrane protein</topology>
    </subcellularLocation>
    <subcellularLocation>
        <location evidence="1">Golgi apparatus membrane</location>
        <topology evidence="1">Single-pass type II membrane protein</topology>
    </subcellularLocation>
</comment>
<dbReference type="InterPro" id="IPR003406">
    <property type="entry name" value="Glyco_trans_14"/>
</dbReference>
<dbReference type="Proteomes" id="UP000003146">
    <property type="component" value="Unassembled WGS sequence"/>
</dbReference>